<comment type="caution">
    <text evidence="1">The sequence shown here is derived from an EMBL/GenBank/DDBJ whole genome shotgun (WGS) entry which is preliminary data.</text>
</comment>
<name>A0ABP8IYN0_9BACT</name>
<evidence type="ECO:0008006" key="3">
    <source>
        <dbReference type="Google" id="ProtNLM"/>
    </source>
</evidence>
<protein>
    <recommendedName>
        <fullName evidence="3">VCBS repeat-containing protein</fullName>
    </recommendedName>
</protein>
<keyword evidence="2" id="KW-1185">Reference proteome</keyword>
<dbReference type="EMBL" id="BAABHA010000004">
    <property type="protein sequence ID" value="GAA4380704.1"/>
    <property type="molecule type" value="Genomic_DNA"/>
</dbReference>
<reference evidence="2" key="1">
    <citation type="journal article" date="2019" name="Int. J. Syst. Evol. Microbiol.">
        <title>The Global Catalogue of Microorganisms (GCM) 10K type strain sequencing project: providing services to taxonomists for standard genome sequencing and annotation.</title>
        <authorList>
            <consortium name="The Broad Institute Genomics Platform"/>
            <consortium name="The Broad Institute Genome Sequencing Center for Infectious Disease"/>
            <person name="Wu L."/>
            <person name="Ma J."/>
        </authorList>
    </citation>
    <scope>NUCLEOTIDE SEQUENCE [LARGE SCALE GENOMIC DNA]</scope>
    <source>
        <strain evidence="2">JCM 17924</strain>
    </source>
</reference>
<organism evidence="1 2">
    <name type="scientific">Hymenobacter koreensis</name>
    <dbReference type="NCBI Taxonomy" id="1084523"/>
    <lineage>
        <taxon>Bacteria</taxon>
        <taxon>Pseudomonadati</taxon>
        <taxon>Bacteroidota</taxon>
        <taxon>Cytophagia</taxon>
        <taxon>Cytophagales</taxon>
        <taxon>Hymenobacteraceae</taxon>
        <taxon>Hymenobacter</taxon>
    </lineage>
</organism>
<dbReference type="Proteomes" id="UP001500454">
    <property type="component" value="Unassembled WGS sequence"/>
</dbReference>
<accession>A0ABP8IYN0</accession>
<evidence type="ECO:0000313" key="1">
    <source>
        <dbReference type="EMBL" id="GAA4380704.1"/>
    </source>
</evidence>
<sequence length="304" mass="34784">MPLNAHAQLATEPSRIAAIQTNADVLGLIRPLGWEYAEAISGDSAVRAYESYQGTRFAVRGAQTWFKADFDGNGHLDLLVLARRKGIPLVFCVLDSGQNRLRVVRNFYDSGRRRLPNARVVHRQGQALLQYTDFARRLGGNGKPRQRRTQLLAFRQGGFIPYERRPTQYRIDTVRYHSFFGYKTATTLDLLIDPDGQASLRIESTSYDAPHVTTRQNLVTNLDAATQAELTALLNYVRFRQRRSRYKKFGLNHRPIVELTVAYDGGRLKTIYDPNGDGTAGLRWLYRYLEQLRYTKSWQPGTNR</sequence>
<evidence type="ECO:0000313" key="2">
    <source>
        <dbReference type="Proteomes" id="UP001500454"/>
    </source>
</evidence>
<gene>
    <name evidence="1" type="ORF">GCM10023186_19490</name>
</gene>
<proteinExistence type="predicted"/>